<reference evidence="3" key="2">
    <citation type="journal article" date="2023" name="IMA Fungus">
        <title>Comparative genomic study of the Penicillium genus elucidates a diverse pangenome and 15 lateral gene transfer events.</title>
        <authorList>
            <person name="Petersen C."/>
            <person name="Sorensen T."/>
            <person name="Nielsen M.R."/>
            <person name="Sondergaard T.E."/>
            <person name="Sorensen J.L."/>
            <person name="Fitzpatrick D.A."/>
            <person name="Frisvad J.C."/>
            <person name="Nielsen K.L."/>
        </authorList>
    </citation>
    <scope>NUCLEOTIDE SEQUENCE</scope>
    <source>
        <strain evidence="3">IBT 15544</strain>
    </source>
</reference>
<evidence type="ECO:0000313" key="4">
    <source>
        <dbReference type="Proteomes" id="UP001150904"/>
    </source>
</evidence>
<organism evidence="3 4">
    <name type="scientific">Penicillium cinerascens</name>
    <dbReference type="NCBI Taxonomy" id="70096"/>
    <lineage>
        <taxon>Eukaryota</taxon>
        <taxon>Fungi</taxon>
        <taxon>Dikarya</taxon>
        <taxon>Ascomycota</taxon>
        <taxon>Pezizomycotina</taxon>
        <taxon>Eurotiomycetes</taxon>
        <taxon>Eurotiomycetidae</taxon>
        <taxon>Eurotiales</taxon>
        <taxon>Aspergillaceae</taxon>
        <taxon>Penicillium</taxon>
    </lineage>
</organism>
<evidence type="ECO:0000313" key="3">
    <source>
        <dbReference type="EMBL" id="KAJ5204277.1"/>
    </source>
</evidence>
<dbReference type="AlphaFoldDB" id="A0A9W9MN81"/>
<reference evidence="3" key="1">
    <citation type="submission" date="2022-12" db="EMBL/GenBank/DDBJ databases">
        <authorList>
            <person name="Petersen C."/>
        </authorList>
    </citation>
    <scope>NUCLEOTIDE SEQUENCE</scope>
    <source>
        <strain evidence="3">IBT 15544</strain>
    </source>
</reference>
<gene>
    <name evidence="3" type="ORF">N7498_005156</name>
</gene>
<dbReference type="Proteomes" id="UP001150904">
    <property type="component" value="Unassembled WGS sequence"/>
</dbReference>
<dbReference type="EMBL" id="JAPQKR010000012">
    <property type="protein sequence ID" value="KAJ5204277.1"/>
    <property type="molecule type" value="Genomic_DNA"/>
</dbReference>
<evidence type="ECO:0000256" key="1">
    <source>
        <dbReference type="SAM" id="MobiDB-lite"/>
    </source>
</evidence>
<keyword evidence="2" id="KW-0732">Signal</keyword>
<accession>A0A9W9MN81</accession>
<evidence type="ECO:0008006" key="5">
    <source>
        <dbReference type="Google" id="ProtNLM"/>
    </source>
</evidence>
<dbReference type="OrthoDB" id="4356943at2759"/>
<dbReference type="GeneID" id="83179519"/>
<protein>
    <recommendedName>
        <fullName evidence="5">GPI anchored protein</fullName>
    </recommendedName>
</protein>
<keyword evidence="4" id="KW-1185">Reference proteome</keyword>
<sequence length="207" mass="20664">MLSRAILALCGVTLVLAQANYSSPFLAEFLILRDFSISTVGGDASHTTYNVKCDSDVTLCSLPATGVTVFTGPSSVGLSFTEPSETFTSSVGCTYIDSGASAVCVTLLAAPGETVESGSMVTSMVTSRSTTTLPAASVELGFNTPAATAASLTTGKTQSMRSSSTDSVAAKTSTATSETKTGGATEAFGHGNAGIFAGAAILGLGLL</sequence>
<comment type="caution">
    <text evidence="3">The sequence shown here is derived from an EMBL/GenBank/DDBJ whole genome shotgun (WGS) entry which is preliminary data.</text>
</comment>
<dbReference type="RefSeq" id="XP_058308756.1">
    <property type="nucleotide sequence ID" value="XM_058452218.1"/>
</dbReference>
<proteinExistence type="predicted"/>
<feature type="signal peptide" evidence="2">
    <location>
        <begin position="1"/>
        <end position="17"/>
    </location>
</feature>
<name>A0A9W9MN81_9EURO</name>
<feature type="region of interest" description="Disordered" evidence="1">
    <location>
        <begin position="153"/>
        <end position="184"/>
    </location>
</feature>
<feature type="chain" id="PRO_5040904767" description="GPI anchored protein" evidence="2">
    <location>
        <begin position="18"/>
        <end position="207"/>
    </location>
</feature>
<feature type="compositionally biased region" description="Low complexity" evidence="1">
    <location>
        <begin position="162"/>
        <end position="184"/>
    </location>
</feature>
<evidence type="ECO:0000256" key="2">
    <source>
        <dbReference type="SAM" id="SignalP"/>
    </source>
</evidence>